<dbReference type="GO" id="GO:0016020">
    <property type="term" value="C:membrane"/>
    <property type="evidence" value="ECO:0007669"/>
    <property type="project" value="UniProtKB-SubCell"/>
</dbReference>
<dbReference type="PROSITE" id="PS50893">
    <property type="entry name" value="ABC_TRANSPORTER_2"/>
    <property type="match status" value="2"/>
</dbReference>
<reference evidence="12" key="1">
    <citation type="submission" date="2023-08" db="EMBL/GenBank/DDBJ databases">
        <title>Draft sequence of the Babesia gibsoni genome.</title>
        <authorList>
            <person name="Yamagishi J.Y."/>
            <person name="Xuan X.X."/>
        </authorList>
    </citation>
    <scope>NUCLEOTIDE SEQUENCE</scope>
    <source>
        <strain evidence="12">Azabu</strain>
    </source>
</reference>
<dbReference type="PROSITE" id="PS50929">
    <property type="entry name" value="ABC_TM1F"/>
    <property type="match status" value="1"/>
</dbReference>
<evidence type="ECO:0008006" key="14">
    <source>
        <dbReference type="Google" id="ProtNLM"/>
    </source>
</evidence>
<dbReference type="InterPro" id="IPR003593">
    <property type="entry name" value="AAA+_ATPase"/>
</dbReference>
<keyword evidence="6" id="KW-0067">ATP-binding</keyword>
<dbReference type="InterPro" id="IPR003439">
    <property type="entry name" value="ABC_transporter-like_ATP-bd"/>
</dbReference>
<evidence type="ECO:0000256" key="6">
    <source>
        <dbReference type="ARBA" id="ARBA00022840"/>
    </source>
</evidence>
<feature type="transmembrane region" description="Helical" evidence="9">
    <location>
        <begin position="168"/>
        <end position="187"/>
    </location>
</feature>
<dbReference type="InterPro" id="IPR036640">
    <property type="entry name" value="ABC1_TM_sf"/>
</dbReference>
<feature type="domain" description="ABC transporter" evidence="10">
    <location>
        <begin position="519"/>
        <end position="775"/>
    </location>
</feature>
<dbReference type="EMBL" id="JAVEPI010000001">
    <property type="protein sequence ID" value="KAK1444650.1"/>
    <property type="molecule type" value="Genomic_DNA"/>
</dbReference>
<dbReference type="GO" id="GO:0140359">
    <property type="term" value="F:ABC-type transporter activity"/>
    <property type="evidence" value="ECO:0007669"/>
    <property type="project" value="InterPro"/>
</dbReference>
<dbReference type="GO" id="GO:0005524">
    <property type="term" value="F:ATP binding"/>
    <property type="evidence" value="ECO:0007669"/>
    <property type="project" value="UniProtKB-KW"/>
</dbReference>
<feature type="transmembrane region" description="Helical" evidence="9">
    <location>
        <begin position="131"/>
        <end position="156"/>
    </location>
</feature>
<evidence type="ECO:0000256" key="9">
    <source>
        <dbReference type="SAM" id="Phobius"/>
    </source>
</evidence>
<evidence type="ECO:0000259" key="10">
    <source>
        <dbReference type="PROSITE" id="PS50893"/>
    </source>
</evidence>
<dbReference type="PANTHER" id="PTHR24223:SF456">
    <property type="entry name" value="MULTIDRUG RESISTANCE-ASSOCIATED PROTEIN LETHAL(2)03659"/>
    <property type="match status" value="1"/>
</dbReference>
<comment type="similarity">
    <text evidence="2">Belongs to the ABC transporter superfamily. ABCC family. Conjugate transporter (TC 3.A.1.208) subfamily.</text>
</comment>
<accession>A0AAD8PGA6</accession>
<protein>
    <recommendedName>
        <fullName evidence="14">ABC transporter family protein</fullName>
    </recommendedName>
</protein>
<evidence type="ECO:0000313" key="12">
    <source>
        <dbReference type="EMBL" id="KAK1444650.1"/>
    </source>
</evidence>
<keyword evidence="8 9" id="KW-0472">Membrane</keyword>
<dbReference type="GO" id="GO:0016887">
    <property type="term" value="F:ATP hydrolysis activity"/>
    <property type="evidence" value="ECO:0007669"/>
    <property type="project" value="InterPro"/>
</dbReference>
<dbReference type="Pfam" id="PF00005">
    <property type="entry name" value="ABC_tran"/>
    <property type="match status" value="2"/>
</dbReference>
<keyword evidence="4 9" id="KW-0812">Transmembrane</keyword>
<feature type="transmembrane region" description="Helical" evidence="9">
    <location>
        <begin position="912"/>
        <end position="936"/>
    </location>
</feature>
<dbReference type="SUPFAM" id="SSF52540">
    <property type="entry name" value="P-loop containing nucleoside triphosphate hydrolases"/>
    <property type="match status" value="2"/>
</dbReference>
<keyword evidence="7 9" id="KW-1133">Transmembrane helix</keyword>
<keyword evidence="3" id="KW-0813">Transport</keyword>
<sequence length="1544" mass="175567">MKNPDYVQEDIHERWSYHKIIDYFTDTKRAPWPTKTYDSNGVFNFLFISWAKNWIDYINTNYISFNYLHRMPKADDYYYWQPIFSKHVSDRLLQIESSDYITESGEYDDARIKRFPNILIRAIILTFWRRLLVTLLAILIMSGTTIGSLTLVTRLIKLLSKENQNLGNVTGFIFGIAVVEFVDIFMAQHMSLYINRLHPLIQGCMTLTLFEHGRVHRKDFQNMMKKKGVVNGCKGIVHSWPSQKNECTQNPLKCPARRHQNEELSTKMYTFLFVDTGGVTGLVRIFIYSVHFVSKLSMAFVAMKTENLANVFKPLMVVMVALFMSILIELFTWFALTHTLRAKDNRVSKSLDLVGKLELLTSMGQEDIAFNTIKDYREDELTLIRVRQSLLYLSKIILKGLGPMVYLIVVWDYLKEIATADSPANFTVAGPIAIIHIAKTLQQSMQNFLFILKFTVSALVSNKRLEEFLLKTSPNFYFRKHESEILNDENATKEDDPIDQGLDSSTLVHLKQASFNWICDRKSLFEAKEEGMSMLDKIDFELKRGEVRIVTGPQGCGKTSFIKSILGEMSLVSGSMAVAPLSTGMPIFYTSQEVWLPTDSIRAIITFGYAFDEEIYNEVVRCAELLRDFSSWDDGDMRVISEKGYSLSGGQRVRVSLARALYAYMVFSKANESLENNRCCFLMCLDEPFNGLDVNVATAIFNNLFNKETGLLVRDDVAIVMAMSKMNLNVCLTNADYLSLVRLYWHNMEDGRFSSVSVLPEVTSNDMGEVADGEKEWNIISNTSISHNSLSVIEVPIGNEFENVNLIATSPSNVDEVSDYLRSVAEKDVGEQNRLCDTSYAYIRYLQSVGWGHVVGIMICLTLAISMNEIRSIRVARWSEFMNKTPNLAKEGILDMIKFGQTNDAYGVEVNALTFSFIGMTLFGMLWVANVAIMASRRIHTFVMNSLFNKDSTILEIKKSLALVMTFLSSDIYYIDETTARLMMENTYTFETLCFQFFTMCYSAPLITPIYIATVFLLYFFVVRRFLISNKKVQFAVLEGNASLNIVYGDVIAGSNIYRSFALEDLSMQRIMNVSEKYYGTLFLKTSNATWATLMCRCTVNVTLLVVGLIQVTISYVQKEDMSMAWISLGLTSTMALNTAFNNLIAEFTVLETFICSTARYNQYFLQGKFSLKEKFESMDETILSGYGSTKEREKEDKRRLSDLIKRRKREFRNFAFRRYRSVMNTLFYKPKIKVLDIASYLPADHTSLTLDKVFVPQPAHNTAETSRYILKNVSASTQVGDVIGIVGRTGAGKSTLLGVLQNITRNREGSVLLDGRELSTIPRSVLRHIIGVLPQIPFVFQGWTLRRFLDPRMLYSDEAILNALECCGMLDTVMSLPGGKGLDAVLVPQELPSIGGLYLLTPIIKLKSAKVDTTLVKRESADVENSSSVSTMLFSMGQLRLLSFARLVLYRETYRILLVDEPPSDNAHGDEEGNKDSAEDLTDLSLPIYDLVKIYFKHCTTFIVAHDKDVMKSCNKVWILSNGMLIEQCTMDEFLIKGFKSAQ</sequence>
<feature type="domain" description="ABC transmembrane type-1" evidence="11">
    <location>
        <begin position="912"/>
        <end position="1153"/>
    </location>
</feature>
<keyword evidence="13" id="KW-1185">Reference proteome</keyword>
<evidence type="ECO:0000256" key="8">
    <source>
        <dbReference type="ARBA" id="ARBA00023136"/>
    </source>
</evidence>
<gene>
    <name evidence="12" type="ORF">BgAZ_105560</name>
</gene>
<dbReference type="InterPro" id="IPR011527">
    <property type="entry name" value="ABC1_TM_dom"/>
</dbReference>
<name>A0AAD8PGA6_BABGI</name>
<feature type="transmembrane region" description="Helical" evidence="9">
    <location>
        <begin position="995"/>
        <end position="1022"/>
    </location>
</feature>
<feature type="transmembrane region" description="Helical" evidence="9">
    <location>
        <begin position="311"/>
        <end position="336"/>
    </location>
</feature>
<keyword evidence="5" id="KW-0547">Nucleotide-binding</keyword>
<feature type="domain" description="ABC transporter" evidence="10">
    <location>
        <begin position="1249"/>
        <end position="1541"/>
    </location>
</feature>
<dbReference type="InterPro" id="IPR017871">
    <property type="entry name" value="ABC_transporter-like_CS"/>
</dbReference>
<organism evidence="12 13">
    <name type="scientific">Babesia gibsoni</name>
    <dbReference type="NCBI Taxonomy" id="33632"/>
    <lineage>
        <taxon>Eukaryota</taxon>
        <taxon>Sar</taxon>
        <taxon>Alveolata</taxon>
        <taxon>Apicomplexa</taxon>
        <taxon>Aconoidasida</taxon>
        <taxon>Piroplasmida</taxon>
        <taxon>Babesiidae</taxon>
        <taxon>Babesia</taxon>
    </lineage>
</organism>
<evidence type="ECO:0000256" key="2">
    <source>
        <dbReference type="ARBA" id="ARBA00009726"/>
    </source>
</evidence>
<evidence type="ECO:0000256" key="5">
    <source>
        <dbReference type="ARBA" id="ARBA00022741"/>
    </source>
</evidence>
<dbReference type="PROSITE" id="PS00211">
    <property type="entry name" value="ABC_TRANSPORTER_1"/>
    <property type="match status" value="1"/>
</dbReference>
<feature type="transmembrane region" description="Helical" evidence="9">
    <location>
        <begin position="1094"/>
        <end position="1117"/>
    </location>
</feature>
<evidence type="ECO:0000313" key="13">
    <source>
        <dbReference type="Proteomes" id="UP001230268"/>
    </source>
</evidence>
<comment type="caution">
    <text evidence="12">The sequence shown here is derived from an EMBL/GenBank/DDBJ whole genome shotgun (WGS) entry which is preliminary data.</text>
</comment>
<dbReference type="Proteomes" id="UP001230268">
    <property type="component" value="Unassembled WGS sequence"/>
</dbReference>
<evidence type="ECO:0000256" key="1">
    <source>
        <dbReference type="ARBA" id="ARBA00004141"/>
    </source>
</evidence>
<dbReference type="Gene3D" id="1.20.1560.10">
    <property type="entry name" value="ABC transporter type 1, transmembrane domain"/>
    <property type="match status" value="1"/>
</dbReference>
<dbReference type="PANTHER" id="PTHR24223">
    <property type="entry name" value="ATP-BINDING CASSETTE SUB-FAMILY C"/>
    <property type="match status" value="1"/>
</dbReference>
<comment type="subcellular location">
    <subcellularLocation>
        <location evidence="1">Membrane</location>
        <topology evidence="1">Multi-pass membrane protein</topology>
    </subcellularLocation>
</comment>
<evidence type="ECO:0000256" key="4">
    <source>
        <dbReference type="ARBA" id="ARBA00022692"/>
    </source>
</evidence>
<dbReference type="InterPro" id="IPR050173">
    <property type="entry name" value="ABC_transporter_C-like"/>
</dbReference>
<evidence type="ECO:0000259" key="11">
    <source>
        <dbReference type="PROSITE" id="PS50929"/>
    </source>
</evidence>
<evidence type="ECO:0000256" key="7">
    <source>
        <dbReference type="ARBA" id="ARBA00022989"/>
    </source>
</evidence>
<proteinExistence type="inferred from homology"/>
<feature type="transmembrane region" description="Helical" evidence="9">
    <location>
        <begin position="268"/>
        <end position="291"/>
    </location>
</feature>
<dbReference type="SMART" id="SM00382">
    <property type="entry name" value="AAA"/>
    <property type="match status" value="2"/>
</dbReference>
<evidence type="ECO:0000256" key="3">
    <source>
        <dbReference type="ARBA" id="ARBA00022448"/>
    </source>
</evidence>
<dbReference type="SUPFAM" id="SSF90123">
    <property type="entry name" value="ABC transporter transmembrane region"/>
    <property type="match status" value="2"/>
</dbReference>
<dbReference type="Gene3D" id="3.40.50.300">
    <property type="entry name" value="P-loop containing nucleotide triphosphate hydrolases"/>
    <property type="match status" value="2"/>
</dbReference>
<dbReference type="InterPro" id="IPR027417">
    <property type="entry name" value="P-loop_NTPase"/>
</dbReference>